<accession>A0A316EGN7</accession>
<proteinExistence type="predicted"/>
<evidence type="ECO:0000259" key="1">
    <source>
        <dbReference type="Pfam" id="PF18451"/>
    </source>
</evidence>
<dbReference type="InterPro" id="IPR040559">
    <property type="entry name" value="CdiA_C"/>
</dbReference>
<dbReference type="Pfam" id="PF18451">
    <property type="entry name" value="CdiA_C"/>
    <property type="match status" value="1"/>
</dbReference>
<organism evidence="2 3">
    <name type="scientific">Arcicella aurantiaca</name>
    <dbReference type="NCBI Taxonomy" id="591202"/>
    <lineage>
        <taxon>Bacteria</taxon>
        <taxon>Pseudomonadati</taxon>
        <taxon>Bacteroidota</taxon>
        <taxon>Cytophagia</taxon>
        <taxon>Cytophagales</taxon>
        <taxon>Flectobacillaceae</taxon>
        <taxon>Arcicella</taxon>
    </lineage>
</organism>
<gene>
    <name evidence="2" type="ORF">LV89_01304</name>
</gene>
<feature type="domain" description="tRNA nuclease CdiA C-terminal" evidence="1">
    <location>
        <begin position="61"/>
        <end position="132"/>
    </location>
</feature>
<keyword evidence="3" id="KW-1185">Reference proteome</keyword>
<dbReference type="Proteomes" id="UP000245489">
    <property type="component" value="Unassembled WGS sequence"/>
</dbReference>
<evidence type="ECO:0000313" key="3">
    <source>
        <dbReference type="Proteomes" id="UP000245489"/>
    </source>
</evidence>
<evidence type="ECO:0000313" key="2">
    <source>
        <dbReference type="EMBL" id="PWK27897.1"/>
    </source>
</evidence>
<dbReference type="Gene3D" id="3.40.1350.120">
    <property type="match status" value="1"/>
</dbReference>
<sequence>MIENPNEYQLIYNDINSDGYVFLNPNQNKMEKAHNAFVGIFLAKLGYKVWLLPPSNLPNIRTADAWLEEENLTIEFKHCQTPTSSAIDKAIQKAKKQAKYILLHIDCEIVLSNLIDGVENRTQRLENVLVIKEIWLIYREKLWRFSREEIVTKSWRKAFKIE</sequence>
<name>A0A316EGN7_9BACT</name>
<dbReference type="EMBL" id="QGGO01000005">
    <property type="protein sequence ID" value="PWK27897.1"/>
    <property type="molecule type" value="Genomic_DNA"/>
</dbReference>
<dbReference type="OrthoDB" id="954357at2"/>
<dbReference type="RefSeq" id="WP_109742062.1">
    <property type="nucleotide sequence ID" value="NZ_QGGO01000005.1"/>
</dbReference>
<comment type="caution">
    <text evidence="2">The sequence shown here is derived from an EMBL/GenBank/DDBJ whole genome shotgun (WGS) entry which is preliminary data.</text>
</comment>
<protein>
    <recommendedName>
        <fullName evidence="1">tRNA nuclease CdiA C-terminal domain-containing protein</fullName>
    </recommendedName>
</protein>
<dbReference type="AlphaFoldDB" id="A0A316EGN7"/>
<reference evidence="2 3" key="1">
    <citation type="submission" date="2018-05" db="EMBL/GenBank/DDBJ databases">
        <title>Genomic Encyclopedia of Archaeal and Bacterial Type Strains, Phase II (KMG-II): from individual species to whole genera.</title>
        <authorList>
            <person name="Goeker M."/>
        </authorList>
    </citation>
    <scope>NUCLEOTIDE SEQUENCE [LARGE SCALE GENOMIC DNA]</scope>
    <source>
        <strain evidence="2 3">DSM 22214</strain>
    </source>
</reference>